<feature type="region of interest" description="Disordered" evidence="6">
    <location>
        <begin position="856"/>
        <end position="933"/>
    </location>
</feature>
<feature type="region of interest" description="Disordered" evidence="6">
    <location>
        <begin position="948"/>
        <end position="1009"/>
    </location>
</feature>
<feature type="transmembrane region" description="Helical" evidence="7">
    <location>
        <begin position="2947"/>
        <end position="2968"/>
    </location>
</feature>
<feature type="domain" description="Fibronectin type-III" evidence="9">
    <location>
        <begin position="2380"/>
        <end position="2472"/>
    </location>
</feature>
<dbReference type="InterPro" id="IPR052065">
    <property type="entry name" value="Compl_asym_regulator"/>
</dbReference>
<feature type="region of interest" description="Disordered" evidence="6">
    <location>
        <begin position="1271"/>
        <end position="1358"/>
    </location>
</feature>
<dbReference type="InterPro" id="IPR036383">
    <property type="entry name" value="TSP1_rpt_sf"/>
</dbReference>
<dbReference type="InterPro" id="IPR000884">
    <property type="entry name" value="TSP1_rpt"/>
</dbReference>
<dbReference type="PROSITE" id="PS50092">
    <property type="entry name" value="TSP1"/>
    <property type="match status" value="3"/>
</dbReference>
<evidence type="ECO:0000256" key="5">
    <source>
        <dbReference type="ARBA" id="ARBA00023157"/>
    </source>
</evidence>
<reference evidence="10" key="1">
    <citation type="submission" date="2021-01" db="UniProtKB">
        <authorList>
            <consortium name="EnsemblMetazoa"/>
        </authorList>
    </citation>
    <scope>IDENTIFICATION</scope>
</reference>
<feature type="compositionally biased region" description="Low complexity" evidence="6">
    <location>
        <begin position="1750"/>
        <end position="1847"/>
    </location>
</feature>
<feature type="region of interest" description="Disordered" evidence="6">
    <location>
        <begin position="1126"/>
        <end position="1250"/>
    </location>
</feature>
<dbReference type="Pfam" id="PF07885">
    <property type="entry name" value="Ion_trans_2"/>
    <property type="match status" value="1"/>
</dbReference>
<proteinExistence type="predicted"/>
<dbReference type="PANTHER" id="PTHR22906">
    <property type="entry name" value="PROPERDIN"/>
    <property type="match status" value="1"/>
</dbReference>
<dbReference type="SMART" id="SM00060">
    <property type="entry name" value="FN3"/>
    <property type="match status" value="3"/>
</dbReference>
<evidence type="ECO:0000256" key="8">
    <source>
        <dbReference type="SAM" id="SignalP"/>
    </source>
</evidence>
<dbReference type="SMART" id="SM00209">
    <property type="entry name" value="TSP1"/>
    <property type="match status" value="4"/>
</dbReference>
<feature type="transmembrane region" description="Helical" evidence="7">
    <location>
        <begin position="2779"/>
        <end position="2800"/>
    </location>
</feature>
<feature type="compositionally biased region" description="Polar residues" evidence="6">
    <location>
        <begin position="874"/>
        <end position="886"/>
    </location>
</feature>
<keyword evidence="7" id="KW-0472">Membrane</keyword>
<feature type="domain" description="Fibronectin type-III" evidence="9">
    <location>
        <begin position="2285"/>
        <end position="2375"/>
    </location>
</feature>
<dbReference type="PROSITE" id="PS50853">
    <property type="entry name" value="FN3"/>
    <property type="match status" value="3"/>
</dbReference>
<feature type="region of interest" description="Disordered" evidence="6">
    <location>
        <begin position="361"/>
        <end position="393"/>
    </location>
</feature>
<name>A0A7M5UJ08_9CNID</name>
<feature type="compositionally biased region" description="Polar residues" evidence="6">
    <location>
        <begin position="1315"/>
        <end position="1358"/>
    </location>
</feature>
<dbReference type="PANTHER" id="PTHR22906:SF53">
    <property type="entry name" value="HEMICENTIN-1"/>
    <property type="match status" value="1"/>
</dbReference>
<feature type="compositionally biased region" description="Polar residues" evidence="6">
    <location>
        <begin position="1213"/>
        <end position="1235"/>
    </location>
</feature>
<feature type="compositionally biased region" description="Low complexity" evidence="6">
    <location>
        <begin position="361"/>
        <end position="381"/>
    </location>
</feature>
<feature type="compositionally biased region" description="Polar residues" evidence="6">
    <location>
        <begin position="964"/>
        <end position="990"/>
    </location>
</feature>
<comment type="subcellular location">
    <subcellularLocation>
        <location evidence="1">Membrane</location>
        <topology evidence="1">Single-pass membrane protein</topology>
    </subcellularLocation>
</comment>
<feature type="region of interest" description="Disordered" evidence="6">
    <location>
        <begin position="3128"/>
        <end position="3176"/>
    </location>
</feature>
<feature type="compositionally biased region" description="Low complexity" evidence="6">
    <location>
        <begin position="892"/>
        <end position="933"/>
    </location>
</feature>
<dbReference type="EnsemblMetazoa" id="CLYHEMT000052.1">
    <property type="protein sequence ID" value="CLYHEMP000052.1"/>
    <property type="gene ID" value="CLYHEMG000052"/>
</dbReference>
<feature type="compositionally biased region" description="Polar residues" evidence="6">
    <location>
        <begin position="758"/>
        <end position="786"/>
    </location>
</feature>
<dbReference type="SUPFAM" id="SSF53850">
    <property type="entry name" value="Periplasmic binding protein-like II"/>
    <property type="match status" value="1"/>
</dbReference>
<feature type="compositionally biased region" description="Low complexity" evidence="6">
    <location>
        <begin position="1126"/>
        <end position="1200"/>
    </location>
</feature>
<evidence type="ECO:0000256" key="6">
    <source>
        <dbReference type="SAM" id="MobiDB-lite"/>
    </source>
</evidence>
<feature type="compositionally biased region" description="Low complexity" evidence="6">
    <location>
        <begin position="991"/>
        <end position="1006"/>
    </location>
</feature>
<evidence type="ECO:0000313" key="11">
    <source>
        <dbReference type="Proteomes" id="UP000594262"/>
    </source>
</evidence>
<feature type="compositionally biased region" description="Polar residues" evidence="6">
    <location>
        <begin position="3149"/>
        <end position="3166"/>
    </location>
</feature>
<feature type="region of interest" description="Disordered" evidence="6">
    <location>
        <begin position="1735"/>
        <end position="1852"/>
    </location>
</feature>
<dbReference type="SUPFAM" id="SSF81324">
    <property type="entry name" value="Voltage-gated potassium channels"/>
    <property type="match status" value="1"/>
</dbReference>
<evidence type="ECO:0000256" key="4">
    <source>
        <dbReference type="ARBA" id="ARBA00022989"/>
    </source>
</evidence>
<organism evidence="10 11">
    <name type="scientific">Clytia hemisphaerica</name>
    <dbReference type="NCBI Taxonomy" id="252671"/>
    <lineage>
        <taxon>Eukaryota</taxon>
        <taxon>Metazoa</taxon>
        <taxon>Cnidaria</taxon>
        <taxon>Hydrozoa</taxon>
        <taxon>Hydroidolina</taxon>
        <taxon>Leptothecata</taxon>
        <taxon>Obeliida</taxon>
        <taxon>Clytiidae</taxon>
        <taxon>Clytia</taxon>
    </lineage>
</organism>
<keyword evidence="2 7" id="KW-0812">Transmembrane</keyword>
<dbReference type="InterPro" id="IPR003961">
    <property type="entry name" value="FN3_dom"/>
</dbReference>
<evidence type="ECO:0000256" key="1">
    <source>
        <dbReference type="ARBA" id="ARBA00004167"/>
    </source>
</evidence>
<dbReference type="CDD" id="cd00063">
    <property type="entry name" value="FN3"/>
    <property type="match status" value="3"/>
</dbReference>
<dbReference type="SUPFAM" id="SSF49265">
    <property type="entry name" value="Fibronectin type III"/>
    <property type="match status" value="2"/>
</dbReference>
<dbReference type="SUPFAM" id="SSF82895">
    <property type="entry name" value="TSP-1 type 1 repeat"/>
    <property type="match status" value="3"/>
</dbReference>
<dbReference type="OrthoDB" id="6020478at2759"/>
<sequence>MIVEKRLVLFLIQFNYLVLRGHYVEPSSNYESRQKLVTTSPTNDLTTFHQVTTKHSTAPSVTYHSTPIITSQTSLPSSSTDLIYTESSFQSSLLSSIQQTSIILDSLQSSQTSTSPTTSQPLISPTTSQPSVSETSSQTSIFSTSTSLRSISLTSSQASITSTSNQTSISAISSQTSISPPALSPAISQTSISSTSGQTSISPMSSQTSIFPTSGQTLTSLTSSQTSITTTSSQMSISSTSSHTSISLTSSRTSISPTSSQTSTSSTSSHMSISPTSSHTSISSTSSHMSISQISSQTSISSTSSQTSISPTSSQTSISSTSSHTSISSTSSSQTSIQASISSTSSLMSISLTSIQASISSTSSQTSISPTPSQTLTSLTSNHMSTSPLSIQTSSQILTSSTSSQASISPTSIQLSTSPTLSQTSISSTSSQTSILFSDSVFSTTITEVETSNRESSQVFATAPKSQQMEPEIQGSGSSFSNTDSISTFSWPQVTLSSMTSPENFTLEMVTTTDADPTDLLSTTGVQETKAMSSPVPNINDSSLPMTTVNLIPSSLPETLVNQSQSIPSTQSLSPTPILQEHTPSFQSSIRFNSAVPNNYSQLQTNQTILSHSSISGTSFLLSLFTSVNSNQFTCLCQPSVSGSPSQTIFSGINNQNSSTLENNSTSPQLTGPVISSLNSIPITSNSIPITSNSIPITSNSTPITSNSIPITSNSIPITSNHLQTSESSSHFTENIQHTGIFSSRSFLTSSESRKYSSQTISSGTNNQNSSTLENNSTSPQLTSPAISSMNSIPITSNSIPITSDHLQTSESFSHVTENNQHTAIFSSHSFLTSFESKKYSCWCSSPAPIPTQTVQYSQSFQTTTHTPTADQTNIHTPSTSQTTNRPPVAHQTTTYTSTQTPETPQTTTHNQSAAQSISPSSSISSSSNNNQNQATTTLSYLATTNLVTNQPSNPSLSPDSNSIVPTRPSSSTQLPFTTSVRSPSLPYQPSITPSFSSSSSEALQSTPALPQTLSTNQLSTSIMYPFITSTPPFISIMTLSSLSLSSALIKATTSSLPNSFLTFLLMLPSTTSAAFLQDGVKSISPSHTSYSQKSSSTSIFDSPSSSLSQISSSITFPSSLEISSSSFSSSSSPSSTDTSSSFYSSISNPPTSEAIESSSSTITPSPVSSNSNFFPTSSSPLDSPSDPSSSAIGSSIPTAAETTIPSLPPSATPSHATTNLSSKLPTVSSDTAANPSLVGTMDSTNSYPTPSSIIDPSFLTLYTPSNSINPAPINSSPTPPESFDQNYSSAVSLSTNNNRSSIETISPSESSIIDNIQNPHNSSDSSLHPSTQTINSTSNENETLFTNQTISVDTSQTTEPVYQTTGNFNSNETESLSATEWIADLNATQSIAYPNTTEWIADLNATQSIAYPNTTEWLTDLNATQSIAYPNTTEWLTDLNAQQSIAYPNTTEWLTDLNATQSVAYPNTTEWLTDLNATQSVAYPNTTEWIADLNATQSIAYPNTTEWLTDLNATQSIAYPNTTEWLTDLNATQSIAYPNTTEWLTDLNATQSVAYPNTTEWLTDLNATQSVAYPNTTEWLTDLNATQSIAYSNATEWLTDLNATQSIAYSNATEWIADLNATQSIAYPNTTEWLTDLNATQSVAYPNTTEWLTDLNATQSIAYPNTTEWLTDLNATQSVAYSNTTEWLTDLNATQSVAYPNTTEWLTDLNATQSVAYSNATVWIGETLNGTNSSINHNQQNHTTTVQGSSISPSSSFTTNIESTSISTTSTTTTTTKNSTTTTQKPTTTTEKLTTTTENPTTTTQKPTTTTEKPTTTTEKTTTTTEKPTTTTTPTATTTTTTTEEPYTGPVTDLANVGSWTTWPICTPSCEVQTLHRSRSCYSTTRDEVAKTCGTDLVATYETTQCLDISNCFESGYYMGGQGESCDTFCSSRGMVCSTEIKTGNSPTIFQSVLPNYKMSTKQPTWNKPYSPHCDQQSHCYGYSNVPDEVSCEVAPMAQQRRFCHCMNRADLGYADWAPWSHCSQTCEGVKRRTRECLGLQCDGDSEEINNCGTERCPMHGGFSEWSSWSPCDVTCGGGTTHRSRQCNNPTPRYGGNGCIGSVEEDDTCNNHFCPVDAVWLEWSDWSFCNKACGNGTGMRTRQCKHGMYGGRRDCIGNGEEEFECNTHTCPPVWANLVLRFDSEYDPNMSDRTSAEFIAYRENLCKQISELYSDAMSYEYNDCLLHELWYGSVVANFTIHYSGFDSYQFVLLQDSIDVDNSIGKLDLLPSNVQYEIGPKVLNSGPSSITALPQSSRELLIEWSLMSNPGIIGYVVLYREKLLTSQKYKSIGTDQNNAVLRNLRPGTGYSVRVMAYTSDGNGAASDLVHGTTFETIPSAPPTNMQIIDRTAFSLDLQWDGVPTQYMNGVPLGYKISSYSHGVLTSTTTVDFITTSYAFDDMLPSMKYTLEVCAYNAVGNGPCERLTVYTLDSAPTSPPLNVQVKTEKTHDSLTITWDHPPQNKIHGTLLTYKITAESLSKANVNHDLAIVHNVISVHGSLTEATIDGLQTFNEYRLTIQAVNQYGEGVSTSVTAETCRCPELISTNYFVLKPYLYRDTDGELNGLFPKVLNEMVQAACGQCTRPQNALDSILDKEKTGRGGLAQKATAKEAIQDIDQYTELTFPVAAHDQMSEFMGYKFISLVHHPGIAVVVKVMTINDMIETLIGDMLKIWPIFLLNFLFMVIVGFLVWIMENPRLYNEGDFSTGALRGIFEGWYWAFVTQGSQGFGDFIPRRIQSRVLAMVWSLIGIIMNSLIVGSLVTTLMSLNIQKDVKLYGTKVAVMKDSIEENTAVRRNAEPVPKLSIEEMKRALLNGDVDAMLMDVYTLAEYPEITSSSEFDVKEIIHARKAYGFVLAGALENVASAVDVYIKSNEDRILNIISNQTKPLTIIDRSGEVKSIFDPDSKPLHTTLIVVFILIAVLSCIGFFVHQIRIRRNRVVPEYLLECSKQKTNQELSKHVDEFVTNYPKILESICNRYEKEIVGRHVKPHLHCLRRRKRRVTPSTPRDSENGDVDVARENLYAITPSQSVFIRHGVESLDGSFFMTRNSLFNENDDDVFVERQTTRTPREFERPLTSWENHDPCAIIDENDPLEGPEAPVTSRIKGPEPRTQSPASIVRTSSKNVDQTPDDDEGLPVLIHFPKDKKDVEKVGG</sequence>
<dbReference type="Gene3D" id="2.60.40.10">
    <property type="entry name" value="Immunoglobulins"/>
    <property type="match status" value="3"/>
</dbReference>
<dbReference type="Proteomes" id="UP000594262">
    <property type="component" value="Unplaced"/>
</dbReference>
<dbReference type="InterPro" id="IPR013783">
    <property type="entry name" value="Ig-like_fold"/>
</dbReference>
<evidence type="ECO:0000256" key="7">
    <source>
        <dbReference type="SAM" id="Phobius"/>
    </source>
</evidence>
<accession>A0A7M5UJ08</accession>
<feature type="compositionally biased region" description="Polar residues" evidence="6">
    <location>
        <begin position="1735"/>
        <end position="1749"/>
    </location>
</feature>
<evidence type="ECO:0000259" key="9">
    <source>
        <dbReference type="PROSITE" id="PS50853"/>
    </source>
</evidence>
<feature type="region of interest" description="Disordered" evidence="6">
    <location>
        <begin position="230"/>
        <end position="334"/>
    </location>
</feature>
<feature type="chain" id="PRO_5029624770" description="Fibronectin type-III domain-containing protein" evidence="8">
    <location>
        <begin position="22"/>
        <end position="3192"/>
    </location>
</feature>
<dbReference type="FunFam" id="2.20.100.10:FF:000007">
    <property type="entry name" value="Thrombospondin 1"/>
    <property type="match status" value="1"/>
</dbReference>
<keyword evidence="4 7" id="KW-1133">Transmembrane helix</keyword>
<feature type="compositionally biased region" description="Low complexity" evidence="6">
    <location>
        <begin position="950"/>
        <end position="963"/>
    </location>
</feature>
<keyword evidence="8" id="KW-0732">Signal</keyword>
<feature type="region of interest" description="Disordered" evidence="6">
    <location>
        <begin position="108"/>
        <end position="138"/>
    </location>
</feature>
<feature type="compositionally biased region" description="Polar residues" evidence="6">
    <location>
        <begin position="1284"/>
        <end position="1300"/>
    </location>
</feature>
<dbReference type="Gene3D" id="3.40.190.10">
    <property type="entry name" value="Periplasmic binding protein-like II"/>
    <property type="match status" value="1"/>
</dbReference>
<evidence type="ECO:0000256" key="2">
    <source>
        <dbReference type="ARBA" id="ARBA00022692"/>
    </source>
</evidence>
<dbReference type="InterPro" id="IPR013099">
    <property type="entry name" value="K_chnl_dom"/>
</dbReference>
<dbReference type="Pfam" id="PF00041">
    <property type="entry name" value="fn3"/>
    <property type="match status" value="3"/>
</dbReference>
<dbReference type="InterPro" id="IPR036116">
    <property type="entry name" value="FN3_sf"/>
</dbReference>
<feature type="region of interest" description="Disordered" evidence="6">
    <location>
        <begin position="455"/>
        <end position="481"/>
    </location>
</feature>
<feature type="compositionally biased region" description="Low complexity" evidence="6">
    <location>
        <begin position="863"/>
        <end position="873"/>
    </location>
</feature>
<feature type="region of interest" description="Disordered" evidence="6">
    <location>
        <begin position="176"/>
        <end position="217"/>
    </location>
</feature>
<keyword evidence="11" id="KW-1185">Reference proteome</keyword>
<feature type="compositionally biased region" description="Low complexity" evidence="6">
    <location>
        <begin position="1301"/>
        <end position="1314"/>
    </location>
</feature>
<feature type="domain" description="Fibronectin type-III" evidence="9">
    <location>
        <begin position="2477"/>
        <end position="2582"/>
    </location>
</feature>
<feature type="signal peptide" evidence="8">
    <location>
        <begin position="1"/>
        <end position="21"/>
    </location>
</feature>
<dbReference type="Pfam" id="PF00090">
    <property type="entry name" value="TSP_1"/>
    <property type="match status" value="3"/>
</dbReference>
<feature type="transmembrane region" description="Helical" evidence="7">
    <location>
        <begin position="2711"/>
        <end position="2731"/>
    </location>
</feature>
<dbReference type="Gene3D" id="2.20.100.10">
    <property type="entry name" value="Thrombospondin type-1 (TSP1) repeat"/>
    <property type="match status" value="3"/>
</dbReference>
<dbReference type="GO" id="GO:0016020">
    <property type="term" value="C:membrane"/>
    <property type="evidence" value="ECO:0007669"/>
    <property type="project" value="UniProtKB-SubCell"/>
</dbReference>
<keyword evidence="3" id="KW-0677">Repeat</keyword>
<keyword evidence="5" id="KW-1015">Disulfide bond</keyword>
<evidence type="ECO:0000313" key="10">
    <source>
        <dbReference type="EnsemblMetazoa" id="CLYHEMP000052.1"/>
    </source>
</evidence>
<evidence type="ECO:0000256" key="3">
    <source>
        <dbReference type="ARBA" id="ARBA00022737"/>
    </source>
</evidence>
<feature type="region of interest" description="Disordered" evidence="6">
    <location>
        <begin position="758"/>
        <end position="790"/>
    </location>
</feature>
<dbReference type="Gene3D" id="1.10.287.70">
    <property type="match status" value="1"/>
</dbReference>
<protein>
    <recommendedName>
        <fullName evidence="9">Fibronectin type-III domain-containing protein</fullName>
    </recommendedName>
</protein>